<comment type="caution">
    <text evidence="2">The sequence shown here is derived from an EMBL/GenBank/DDBJ whole genome shotgun (WGS) entry which is preliminary data.</text>
</comment>
<feature type="region of interest" description="Disordered" evidence="1">
    <location>
        <begin position="86"/>
        <end position="107"/>
    </location>
</feature>
<organism evidence="2 3">
    <name type="scientific">Amnibacterium flavum</name>
    <dbReference type="NCBI Taxonomy" id="2173173"/>
    <lineage>
        <taxon>Bacteria</taxon>
        <taxon>Bacillati</taxon>
        <taxon>Actinomycetota</taxon>
        <taxon>Actinomycetes</taxon>
        <taxon>Micrococcales</taxon>
        <taxon>Microbacteriaceae</taxon>
        <taxon>Amnibacterium</taxon>
    </lineage>
</organism>
<evidence type="ECO:0000313" key="3">
    <source>
        <dbReference type="Proteomes" id="UP000244893"/>
    </source>
</evidence>
<feature type="region of interest" description="Disordered" evidence="1">
    <location>
        <begin position="41"/>
        <end position="67"/>
    </location>
</feature>
<accession>A0A2V1HVU5</accession>
<gene>
    <name evidence="2" type="ORF">DDQ50_01170</name>
</gene>
<sequence>MGSEGEDDGERREGDVDAFLQGRGALLARSPPVAAVRCAARAASSHRPTPLTGRSSHPRIGSPAARFVGGPVRRRIGFAAARLIGGSAHRRGQRRVRGAASAPGSPE</sequence>
<protein>
    <submittedName>
        <fullName evidence="2">Uncharacterized protein</fullName>
    </submittedName>
</protein>
<evidence type="ECO:0000313" key="2">
    <source>
        <dbReference type="EMBL" id="PVZ95170.1"/>
    </source>
</evidence>
<keyword evidence="3" id="KW-1185">Reference proteome</keyword>
<reference evidence="2 3" key="1">
    <citation type="submission" date="2018-05" db="EMBL/GenBank/DDBJ databases">
        <title>Amnibacterium sp. M8JJ-5, whole genome shotgun sequence.</title>
        <authorList>
            <person name="Tuo L."/>
        </authorList>
    </citation>
    <scope>NUCLEOTIDE SEQUENCE [LARGE SCALE GENOMIC DNA]</scope>
    <source>
        <strain evidence="2 3">M8JJ-5</strain>
    </source>
</reference>
<dbReference type="AlphaFoldDB" id="A0A2V1HVU5"/>
<feature type="compositionally biased region" description="Basic residues" evidence="1">
    <location>
        <begin position="88"/>
        <end position="97"/>
    </location>
</feature>
<evidence type="ECO:0000256" key="1">
    <source>
        <dbReference type="SAM" id="MobiDB-lite"/>
    </source>
</evidence>
<dbReference type="Proteomes" id="UP000244893">
    <property type="component" value="Unassembled WGS sequence"/>
</dbReference>
<dbReference type="EMBL" id="QEOP01000001">
    <property type="protein sequence ID" value="PVZ95170.1"/>
    <property type="molecule type" value="Genomic_DNA"/>
</dbReference>
<name>A0A2V1HVU5_9MICO</name>
<proteinExistence type="predicted"/>